<organism evidence="5 6">
    <name type="scientific">Prevotella herbatica</name>
    <dbReference type="NCBI Taxonomy" id="2801997"/>
    <lineage>
        <taxon>Bacteria</taxon>
        <taxon>Pseudomonadati</taxon>
        <taxon>Bacteroidota</taxon>
        <taxon>Bacteroidia</taxon>
        <taxon>Bacteroidales</taxon>
        <taxon>Prevotellaceae</taxon>
        <taxon>Prevotella</taxon>
    </lineage>
</organism>
<dbReference type="Pfam" id="PF02545">
    <property type="entry name" value="Maf"/>
    <property type="match status" value="1"/>
</dbReference>
<evidence type="ECO:0000313" key="6">
    <source>
        <dbReference type="Proteomes" id="UP001319045"/>
    </source>
</evidence>
<comment type="function">
    <text evidence="4">Nucleoside triphosphate pyrophosphatase that hydrolyzes dTTP and UTP. May have a dual role in cell division arrest and in preventing the incorporation of modified nucleotides into cellular nucleic acids.</text>
</comment>
<comment type="subcellular location">
    <subcellularLocation>
        <location evidence="4">Cytoplasm</location>
    </subcellularLocation>
</comment>
<dbReference type="PIRSF" id="PIRSF006305">
    <property type="entry name" value="Maf"/>
    <property type="match status" value="1"/>
</dbReference>
<dbReference type="PANTHER" id="PTHR43213">
    <property type="entry name" value="BIFUNCTIONAL DTTP/UTP PYROPHOSPHATASE/METHYLTRANSFERASE PROTEIN-RELATED"/>
    <property type="match status" value="1"/>
</dbReference>
<dbReference type="InterPro" id="IPR029001">
    <property type="entry name" value="ITPase-like_fam"/>
</dbReference>
<keyword evidence="2 4" id="KW-0378">Hydrolase</keyword>
<gene>
    <name evidence="5" type="ORF">prwr041_21860</name>
</gene>
<evidence type="ECO:0000256" key="4">
    <source>
        <dbReference type="HAMAP-Rule" id="MF_00528"/>
    </source>
</evidence>
<dbReference type="NCBIfam" id="TIGR00172">
    <property type="entry name" value="maf"/>
    <property type="match status" value="1"/>
</dbReference>
<sequence length="188" mass="21445">MNYKIILASNSPRRKELLSGLNIPFKVFVKDDIDETYPESTPVDDVSLYLSKLKSSAYLKDIKEDELIITADTVVVVDEEILGKPKDKEDAVRMLRMISGRTHKVITGVSLTTISKQLSFKVTTEVTFKNLEDEEINYYISTFKPYDKAGSYGIQEWIGYIGVTSIKGSYFNVMGFPVQRIYEELKNM</sequence>
<proteinExistence type="inferred from homology"/>
<evidence type="ECO:0000256" key="3">
    <source>
        <dbReference type="ARBA" id="ARBA00023080"/>
    </source>
</evidence>
<dbReference type="EC" id="3.6.1.9" evidence="4"/>
<protein>
    <recommendedName>
        <fullName evidence="4">dTTP/UTP pyrophosphatase</fullName>
        <shortName evidence="4">dTTPase/UTPase</shortName>
        <ecNumber evidence="4">3.6.1.9</ecNumber>
    </recommendedName>
    <alternativeName>
        <fullName evidence="4">Nucleoside triphosphate pyrophosphatase</fullName>
    </alternativeName>
    <alternativeName>
        <fullName evidence="4">Nucleotide pyrophosphatase</fullName>
        <shortName evidence="4">Nucleotide PPase</shortName>
    </alternativeName>
</protein>
<name>A0ABM7P0J9_9BACT</name>
<keyword evidence="3 4" id="KW-0546">Nucleotide metabolism</keyword>
<evidence type="ECO:0000256" key="2">
    <source>
        <dbReference type="ARBA" id="ARBA00022801"/>
    </source>
</evidence>
<dbReference type="RefSeq" id="WP_207153859.1">
    <property type="nucleotide sequence ID" value="NZ_AP024484.1"/>
</dbReference>
<dbReference type="EMBL" id="AP024484">
    <property type="protein sequence ID" value="BCS86293.1"/>
    <property type="molecule type" value="Genomic_DNA"/>
</dbReference>
<dbReference type="Gene3D" id="3.90.950.10">
    <property type="match status" value="1"/>
</dbReference>
<reference evidence="5 6" key="1">
    <citation type="journal article" date="2022" name="Int. J. Syst. Evol. Microbiol.">
        <title>Prevotella herbatica sp. nov., a plant polysaccharide-decomposing anaerobic bacterium isolated from a methanogenic reactor.</title>
        <authorList>
            <person name="Uek A."/>
            <person name="Tonouchi A."/>
            <person name="Kaku N."/>
            <person name="Ueki K."/>
        </authorList>
    </citation>
    <scope>NUCLEOTIDE SEQUENCE [LARGE SCALE GENOMIC DNA]</scope>
    <source>
        <strain evidence="5 6">WR041</strain>
    </source>
</reference>
<comment type="catalytic activity">
    <reaction evidence="4">
        <text>UTP + H2O = UMP + diphosphate + H(+)</text>
        <dbReference type="Rhea" id="RHEA:29395"/>
        <dbReference type="ChEBI" id="CHEBI:15377"/>
        <dbReference type="ChEBI" id="CHEBI:15378"/>
        <dbReference type="ChEBI" id="CHEBI:33019"/>
        <dbReference type="ChEBI" id="CHEBI:46398"/>
        <dbReference type="ChEBI" id="CHEBI:57865"/>
        <dbReference type="EC" id="3.6.1.9"/>
    </reaction>
</comment>
<comment type="catalytic activity">
    <reaction evidence="4">
        <text>dTTP + H2O = dTMP + diphosphate + H(+)</text>
        <dbReference type="Rhea" id="RHEA:28534"/>
        <dbReference type="ChEBI" id="CHEBI:15377"/>
        <dbReference type="ChEBI" id="CHEBI:15378"/>
        <dbReference type="ChEBI" id="CHEBI:33019"/>
        <dbReference type="ChEBI" id="CHEBI:37568"/>
        <dbReference type="ChEBI" id="CHEBI:63528"/>
        <dbReference type="EC" id="3.6.1.9"/>
    </reaction>
</comment>
<keyword evidence="6" id="KW-1185">Reference proteome</keyword>
<dbReference type="SUPFAM" id="SSF52972">
    <property type="entry name" value="ITPase-like"/>
    <property type="match status" value="1"/>
</dbReference>
<dbReference type="PANTHER" id="PTHR43213:SF5">
    <property type="entry name" value="BIFUNCTIONAL DTTP_UTP PYROPHOSPHATASE_METHYLTRANSFERASE PROTEIN-RELATED"/>
    <property type="match status" value="1"/>
</dbReference>
<dbReference type="Proteomes" id="UP001319045">
    <property type="component" value="Chromosome"/>
</dbReference>
<dbReference type="InterPro" id="IPR003697">
    <property type="entry name" value="Maf-like"/>
</dbReference>
<dbReference type="CDD" id="cd00555">
    <property type="entry name" value="Maf"/>
    <property type="match status" value="1"/>
</dbReference>
<keyword evidence="4" id="KW-0963">Cytoplasm</keyword>
<evidence type="ECO:0000313" key="5">
    <source>
        <dbReference type="EMBL" id="BCS86293.1"/>
    </source>
</evidence>
<comment type="similarity">
    <text evidence="4">Belongs to the Maf family. YhdE subfamily.</text>
</comment>
<evidence type="ECO:0000256" key="1">
    <source>
        <dbReference type="ARBA" id="ARBA00001968"/>
    </source>
</evidence>
<comment type="caution">
    <text evidence="4">Lacks conserved residue(s) required for the propagation of feature annotation.</text>
</comment>
<feature type="site" description="Important for substrate specificity" evidence="4">
    <location>
        <position position="155"/>
    </location>
</feature>
<comment type="cofactor">
    <cofactor evidence="1 4">
        <name>a divalent metal cation</name>
        <dbReference type="ChEBI" id="CHEBI:60240"/>
    </cofactor>
</comment>
<feature type="site" description="Important for substrate specificity" evidence="4">
    <location>
        <position position="73"/>
    </location>
</feature>
<accession>A0ABM7P0J9</accession>
<dbReference type="HAMAP" id="MF_00528">
    <property type="entry name" value="Maf"/>
    <property type="match status" value="1"/>
</dbReference>
<feature type="active site" description="Proton acceptor" evidence="4">
    <location>
        <position position="72"/>
    </location>
</feature>
<feature type="site" description="Important for substrate specificity" evidence="4">
    <location>
        <position position="13"/>
    </location>
</feature>